<feature type="region of interest" description="Disordered" evidence="1">
    <location>
        <begin position="54"/>
        <end position="73"/>
    </location>
</feature>
<dbReference type="PANTHER" id="PTHR28617">
    <property type="entry name" value="CILIA- AND FLAGELLA-ASSOCIATED PROTEIN 77"/>
    <property type="match status" value="1"/>
</dbReference>
<organism evidence="2 3">
    <name type="scientific">Neogobius melanostomus</name>
    <name type="common">round goby</name>
    <dbReference type="NCBI Taxonomy" id="47308"/>
    <lineage>
        <taxon>Eukaryota</taxon>
        <taxon>Metazoa</taxon>
        <taxon>Chordata</taxon>
        <taxon>Craniata</taxon>
        <taxon>Vertebrata</taxon>
        <taxon>Euteleostomi</taxon>
        <taxon>Actinopterygii</taxon>
        <taxon>Neopterygii</taxon>
        <taxon>Teleostei</taxon>
        <taxon>Neoteleostei</taxon>
        <taxon>Acanthomorphata</taxon>
        <taxon>Gobiaria</taxon>
        <taxon>Gobiiformes</taxon>
        <taxon>Gobioidei</taxon>
        <taxon>Gobiidae</taxon>
        <taxon>Benthophilinae</taxon>
        <taxon>Neogobiini</taxon>
        <taxon>Neogobius</taxon>
    </lineage>
</organism>
<evidence type="ECO:0008006" key="4">
    <source>
        <dbReference type="Google" id="ProtNLM"/>
    </source>
</evidence>
<keyword evidence="3" id="KW-1185">Reference proteome</keyword>
<feature type="compositionally biased region" description="Polar residues" evidence="1">
    <location>
        <begin position="58"/>
        <end position="71"/>
    </location>
</feature>
<evidence type="ECO:0000313" key="2">
    <source>
        <dbReference type="Ensembl" id="ENSNMLP00000019947.1"/>
    </source>
</evidence>
<reference evidence="2" key="1">
    <citation type="submission" date="2025-08" db="UniProtKB">
        <authorList>
            <consortium name="Ensembl"/>
        </authorList>
    </citation>
    <scope>IDENTIFICATION</scope>
</reference>
<dbReference type="PANTHER" id="PTHR28617:SF1">
    <property type="entry name" value="CILIA- AND FLAGELLA-ASSOCIATED PROTEIN 77"/>
    <property type="match status" value="1"/>
</dbReference>
<evidence type="ECO:0000256" key="1">
    <source>
        <dbReference type="SAM" id="MobiDB-lite"/>
    </source>
</evidence>
<protein>
    <recommendedName>
        <fullName evidence="4">Cilia- and flagella-associated protein 77</fullName>
    </recommendedName>
</protein>
<dbReference type="Ensembl" id="ENSNMLT00000022389.1">
    <property type="protein sequence ID" value="ENSNMLP00000019947.1"/>
    <property type="gene ID" value="ENSNMLG00000013041.1"/>
</dbReference>
<dbReference type="Pfam" id="PF14825">
    <property type="entry name" value="CFAP77"/>
    <property type="match status" value="1"/>
</dbReference>
<sequence length="200" mass="22539">PLSVLSSWGVASRRGHSASVVPPVDYVTLNRSAVKAGVVTAKEQSQYRAQRLPRVQPITRQQQSDQPTTAQGRRVLVPDVSFGLVNRPDSPLGLLLAHEYSQRWIQEQLKRDEMENRRLSDARVKLRTITDTRTSVLRKTHSLPTETPQNQILPRTSRYSQVGPALDTFRDAQSRTRALKALEREAPSRRGQGHGVYNLD</sequence>
<dbReference type="AlphaFoldDB" id="A0A8C6TDL0"/>
<evidence type="ECO:0000313" key="3">
    <source>
        <dbReference type="Proteomes" id="UP000694523"/>
    </source>
</evidence>
<dbReference type="Proteomes" id="UP000694523">
    <property type="component" value="Unplaced"/>
</dbReference>
<dbReference type="InterPro" id="IPR029147">
    <property type="entry name" value="CFAP77"/>
</dbReference>
<accession>A0A8C6TDL0</accession>
<reference evidence="2" key="2">
    <citation type="submission" date="2025-09" db="UniProtKB">
        <authorList>
            <consortium name="Ensembl"/>
        </authorList>
    </citation>
    <scope>IDENTIFICATION</scope>
</reference>
<proteinExistence type="predicted"/>
<name>A0A8C6TDL0_9GOBI</name>